<proteinExistence type="predicted"/>
<dbReference type="Pfam" id="PF15549">
    <property type="entry name" value="PGC7_Stella"/>
    <property type="match status" value="1"/>
</dbReference>
<keyword evidence="3" id="KW-1185">Reference proteome</keyword>
<dbReference type="AlphaFoldDB" id="A0A2K6G2G4"/>
<dbReference type="OMA" id="GNYDSKP"/>
<feature type="compositionally biased region" description="Basic and acidic residues" evidence="1">
    <location>
        <begin position="57"/>
        <end position="74"/>
    </location>
</feature>
<reference evidence="2" key="2">
    <citation type="submission" date="2025-09" db="UniProtKB">
        <authorList>
            <consortium name="Ensembl"/>
        </authorList>
    </citation>
    <scope>IDENTIFICATION</scope>
</reference>
<dbReference type="Ensembl" id="ENSPCOT00000031072.1">
    <property type="protein sequence ID" value="ENSPCOP00000020417.1"/>
    <property type="gene ID" value="ENSPCOG00000022180.1"/>
</dbReference>
<feature type="region of interest" description="Disordered" evidence="1">
    <location>
        <begin position="1"/>
        <end position="79"/>
    </location>
</feature>
<dbReference type="GO" id="GO:0005737">
    <property type="term" value="C:cytoplasm"/>
    <property type="evidence" value="ECO:0007669"/>
    <property type="project" value="Ensembl"/>
</dbReference>
<dbReference type="PANTHER" id="PTHR31577:SF2">
    <property type="entry name" value="DEVELOPMENTAL PLURIPOTENCY-ASSOCIATED PROTEIN 3"/>
    <property type="match status" value="1"/>
</dbReference>
<dbReference type="GO" id="GO:0044726">
    <property type="term" value="P:epigenetic programing of female pronucleus"/>
    <property type="evidence" value="ECO:0007669"/>
    <property type="project" value="TreeGrafter"/>
</dbReference>
<gene>
    <name evidence="2" type="primary">DPPA3</name>
</gene>
<sequence length="164" mass="18976">MDPSEMLDPTSIPESSQMHTEENSQGNSGAPQITHTKNLSKLTITPGTNFPSPLPEDLPRRQARRESISQDMRDGVSMPYRRRGVRTLLSVRKERLARLRYLLLNRFSPVMRLSQKKKTNKKTKRNYESRSEPFKCGCSFCVHHRWDPSENARIGNYDYKPISP</sequence>
<evidence type="ECO:0000313" key="2">
    <source>
        <dbReference type="Ensembl" id="ENSPCOP00000020417.1"/>
    </source>
</evidence>
<dbReference type="GO" id="GO:0005634">
    <property type="term" value="C:nucleus"/>
    <property type="evidence" value="ECO:0007669"/>
    <property type="project" value="Ensembl"/>
</dbReference>
<accession>A0A2K6G2G4</accession>
<dbReference type="PANTHER" id="PTHR31577">
    <property type="entry name" value="DEVELOPMENTAL PLURIPOTENCY-ASSOCIATED PROTEIN 3-RELATED"/>
    <property type="match status" value="1"/>
</dbReference>
<evidence type="ECO:0000256" key="1">
    <source>
        <dbReference type="SAM" id="MobiDB-lite"/>
    </source>
</evidence>
<dbReference type="GeneTree" id="ENSGT00800000124303"/>
<reference evidence="2" key="1">
    <citation type="submission" date="2025-08" db="UniProtKB">
        <authorList>
            <consortium name="Ensembl"/>
        </authorList>
    </citation>
    <scope>IDENTIFICATION</scope>
</reference>
<dbReference type="Proteomes" id="UP000233160">
    <property type="component" value="Unassembled WGS sequence"/>
</dbReference>
<evidence type="ECO:0000313" key="3">
    <source>
        <dbReference type="Proteomes" id="UP000233160"/>
    </source>
</evidence>
<protein>
    <submittedName>
        <fullName evidence="2">Developmental pluripotency associated 3</fullName>
    </submittedName>
</protein>
<organism evidence="2 3">
    <name type="scientific">Propithecus coquereli</name>
    <name type="common">Coquerel's sifaka</name>
    <name type="synonym">Propithecus verreauxi coquereli</name>
    <dbReference type="NCBI Taxonomy" id="379532"/>
    <lineage>
        <taxon>Eukaryota</taxon>
        <taxon>Metazoa</taxon>
        <taxon>Chordata</taxon>
        <taxon>Craniata</taxon>
        <taxon>Vertebrata</taxon>
        <taxon>Euteleostomi</taxon>
        <taxon>Mammalia</taxon>
        <taxon>Eutheria</taxon>
        <taxon>Euarchontoglires</taxon>
        <taxon>Primates</taxon>
        <taxon>Strepsirrhini</taxon>
        <taxon>Lemuriformes</taxon>
        <taxon>Indriidae</taxon>
        <taxon>Propithecus</taxon>
    </lineage>
</organism>
<dbReference type="InterPro" id="IPR029096">
    <property type="entry name" value="Dppa3"/>
</dbReference>
<dbReference type="STRING" id="379532.ENSPCOP00000020417"/>
<name>A0A2K6G2G4_PROCO</name>
<feature type="compositionally biased region" description="Polar residues" evidence="1">
    <location>
        <begin position="12"/>
        <end position="51"/>
    </location>
</feature>